<feature type="compositionally biased region" description="Polar residues" evidence="1">
    <location>
        <begin position="846"/>
        <end position="874"/>
    </location>
</feature>
<organism evidence="2 3">
    <name type="scientific">Armillaria borealis</name>
    <dbReference type="NCBI Taxonomy" id="47425"/>
    <lineage>
        <taxon>Eukaryota</taxon>
        <taxon>Fungi</taxon>
        <taxon>Dikarya</taxon>
        <taxon>Basidiomycota</taxon>
        <taxon>Agaricomycotina</taxon>
        <taxon>Agaricomycetes</taxon>
        <taxon>Agaricomycetidae</taxon>
        <taxon>Agaricales</taxon>
        <taxon>Marasmiineae</taxon>
        <taxon>Physalacriaceae</taxon>
        <taxon>Armillaria</taxon>
    </lineage>
</organism>
<protein>
    <submittedName>
        <fullName evidence="2">Uncharacterized protein</fullName>
    </submittedName>
</protein>
<feature type="region of interest" description="Disordered" evidence="1">
    <location>
        <begin position="96"/>
        <end position="145"/>
    </location>
</feature>
<feature type="region of interest" description="Disordered" evidence="1">
    <location>
        <begin position="1050"/>
        <end position="1109"/>
    </location>
</feature>
<sequence length="1496" mass="161325">MHRFRKKSDAKRVYIPALHTEPALNLPGHLPELPPASDFRTSLILPDLSRRFSVLRSSSGAPLSADALRSKLAEQRARGLENQVTEEEEDMIFESLGLGRSRPSTPARSQEQASDGGARQSSHSSTTIGSSYSPSSSSRAGSMKRYSNNLFGSGKLRDYTYMRTAHNKSHSRAQTSMSSADTSYKSIPSSEGMQSSTPPDIGADQPQIRSAPLLAPSPYEEIPESSDMALPWSLGASAYKRASMALQQAISEIEEEEPEDEVVLPRSAPIVRLGVEHRRSPEVMRTSDPPTFEAGMAISSDKQIRTDEERASPIPSRTLPGYIPGMPRPMTPHENTDSDEQRSYSTTPRAASPPSLPARVDSPSPIFPPSLVSGLFRQSSTSSPSSSRRQSPRPISPFTSAPLFLQRSVNGRQTPDEAPRSVEVSVDSEKSLNSSILGRRRAASPLSTATYQPMTTTSRPGTPSNGAWSPPVSPGPKSSFGHNRNGSWFSDANSSAEVSGSFDQSNRGGTRSLKSPALPDSPLIDRGHNTLDSISSSYSSFSDKRPGSPMSLMELTPSTSKVVRSPTPTQSTRSPVSSTFSGGGMSPRNGSRRSSRQNGTSNPFNFGLTNPLVFSPIAGSSRSSLESAGSSYHSWEGDYKENSMSLFNDTDPQQPAWHDVYVSDQSSPITPGSSPNDEWDAEEIIRRYAGLKKADFLAIQEKLVGVAVAKLTPSSSSESYNRAPSLRRRRPSTAQSNYSVNGRIGSPAQSQPSASPPNEGFAKTSKPTVDVGKMPSPEPADTSTPATGGDISPTTRKNRDLAHVLFGYDDEAEGYDSSPTPKPMVPVAQKDPVDNVPVLTSPLPLNINTSPGPTLENDQLLSPPTSQYTVTTHSPRLPQPPEELTREVQRRAEAAMLALKKPGPPKSSEGLSSSGSVSRKRVSPHQISTPTLVSASTSVDTIPLRAPSISASHPGPSRIGSRFKKLRGTLRKNNIPTGEEVTPYPLVVRVPPPSQAIGYEPDRLNPAIDGIGVMSATEPRFKVPVSSPPATAGPGLKGFISRLRNKPRTIDPSLQYVGQHSPQLSVSSSLRRTDSSTPRNLHDISPTTPRAHQQSPPTLPQSNPEPVDPDETVALRQLFDAAHNLGLDEKKLNDLLLVRSGSTSSRTSNWPSTLTRSNSSAAAFVTPDSRSPARAGDNERPATADVSRRTVDDRGPSRAPSLRKQPDHLRRPREGQNERDPAVSAVIRRTIIVPSDTRASTVDINALLRKNSSRRRRVSAASVSGRSIHDRVPTPPPRTAGRRYSKDTSPPVPQLPQAVPQAVSAPGESHLNVPGIEKSNSTYDSLYDMYAGDNKPNAQSSAPNERAGPSETTGPSIEVIELANGETIWSIVNGLRDDDSESLYASRTSLASEYDIHDEDMQVYVREHLRKSVASNYSPQKPQGKSSRPETKVFYSSSAQIGRLIENISQGMEAGSFNFRAANPPVHSPSSSLSTFDNGWTVEERLDHMIGSMKGA</sequence>
<gene>
    <name evidence="2" type="ORF">EV421DRAFT_1774532</name>
</gene>
<feature type="compositionally biased region" description="Basic residues" evidence="1">
    <location>
        <begin position="961"/>
        <end position="970"/>
    </location>
</feature>
<feature type="compositionally biased region" description="Low complexity" evidence="1">
    <location>
        <begin position="746"/>
        <end position="757"/>
    </location>
</feature>
<evidence type="ECO:0000313" key="3">
    <source>
        <dbReference type="Proteomes" id="UP001175226"/>
    </source>
</evidence>
<feature type="compositionally biased region" description="Low complexity" evidence="1">
    <location>
        <begin position="906"/>
        <end position="917"/>
    </location>
</feature>
<dbReference type="EMBL" id="JAUEPT010000006">
    <property type="protein sequence ID" value="KAK0450689.1"/>
    <property type="molecule type" value="Genomic_DNA"/>
</dbReference>
<feature type="compositionally biased region" description="Polar residues" evidence="1">
    <location>
        <begin position="556"/>
        <end position="580"/>
    </location>
</feature>
<feature type="region of interest" description="Disordered" evidence="1">
    <location>
        <begin position="166"/>
        <end position="207"/>
    </location>
</feature>
<evidence type="ECO:0000313" key="2">
    <source>
        <dbReference type="EMBL" id="KAK0450689.1"/>
    </source>
</evidence>
<reference evidence="2" key="1">
    <citation type="submission" date="2023-06" db="EMBL/GenBank/DDBJ databases">
        <authorList>
            <consortium name="Lawrence Berkeley National Laboratory"/>
            <person name="Ahrendt S."/>
            <person name="Sahu N."/>
            <person name="Indic B."/>
            <person name="Wong-Bajracharya J."/>
            <person name="Merenyi Z."/>
            <person name="Ke H.-M."/>
            <person name="Monk M."/>
            <person name="Kocsube S."/>
            <person name="Drula E."/>
            <person name="Lipzen A."/>
            <person name="Balint B."/>
            <person name="Henrissat B."/>
            <person name="Andreopoulos B."/>
            <person name="Martin F.M."/>
            <person name="Harder C.B."/>
            <person name="Rigling D."/>
            <person name="Ford K.L."/>
            <person name="Foster G.D."/>
            <person name="Pangilinan J."/>
            <person name="Papanicolaou A."/>
            <person name="Barry K."/>
            <person name="LaButti K."/>
            <person name="Viragh M."/>
            <person name="Koriabine M."/>
            <person name="Yan M."/>
            <person name="Riley R."/>
            <person name="Champramary S."/>
            <person name="Plett K.L."/>
            <person name="Tsai I.J."/>
            <person name="Slot J."/>
            <person name="Sipos G."/>
            <person name="Plett J."/>
            <person name="Nagy L.G."/>
            <person name="Grigoriev I.V."/>
        </authorList>
    </citation>
    <scope>NUCLEOTIDE SEQUENCE</scope>
    <source>
        <strain evidence="2">FPL87.14</strain>
    </source>
</reference>
<comment type="caution">
    <text evidence="2">The sequence shown here is derived from an EMBL/GenBank/DDBJ whole genome shotgun (WGS) entry which is preliminary data.</text>
</comment>
<feature type="compositionally biased region" description="Polar residues" evidence="1">
    <location>
        <begin position="172"/>
        <end position="198"/>
    </location>
</feature>
<feature type="compositionally biased region" description="Polar residues" evidence="1">
    <location>
        <begin position="713"/>
        <end position="722"/>
    </location>
</feature>
<keyword evidence="3" id="KW-1185">Reference proteome</keyword>
<feature type="compositionally biased region" description="Low complexity" evidence="1">
    <location>
        <begin position="121"/>
        <end position="145"/>
    </location>
</feature>
<proteinExistence type="predicted"/>
<feature type="compositionally biased region" description="Polar residues" evidence="1">
    <location>
        <begin position="102"/>
        <end position="113"/>
    </location>
</feature>
<feature type="region of interest" description="Disordered" evidence="1">
    <location>
        <begin position="1141"/>
        <end position="1222"/>
    </location>
</feature>
<feature type="region of interest" description="Disordered" evidence="1">
    <location>
        <begin position="1252"/>
        <end position="1353"/>
    </location>
</feature>
<feature type="compositionally biased region" description="Basic and acidic residues" evidence="1">
    <location>
        <begin position="1204"/>
        <end position="1221"/>
    </location>
</feature>
<feature type="compositionally biased region" description="Basic and acidic residues" evidence="1">
    <location>
        <begin position="883"/>
        <end position="893"/>
    </location>
</feature>
<feature type="compositionally biased region" description="Polar residues" evidence="1">
    <location>
        <begin position="1141"/>
        <end position="1161"/>
    </location>
</feature>
<feature type="compositionally biased region" description="Basic and acidic residues" evidence="1">
    <location>
        <begin position="1176"/>
        <end position="1196"/>
    </location>
</feature>
<feature type="compositionally biased region" description="Polar residues" evidence="1">
    <location>
        <begin position="480"/>
        <end position="513"/>
    </location>
</feature>
<feature type="region of interest" description="Disordered" evidence="1">
    <location>
        <begin position="713"/>
        <end position="979"/>
    </location>
</feature>
<name>A0AA39JXL7_9AGAR</name>
<dbReference type="Proteomes" id="UP001175226">
    <property type="component" value="Unassembled WGS sequence"/>
</dbReference>
<feature type="compositionally biased region" description="Polar residues" evidence="1">
    <location>
        <begin position="445"/>
        <end position="467"/>
    </location>
</feature>
<feature type="compositionally biased region" description="Low complexity" evidence="1">
    <location>
        <begin position="1295"/>
        <end position="1306"/>
    </location>
</feature>
<accession>A0AA39JXL7</accession>
<feature type="compositionally biased region" description="Polar residues" evidence="1">
    <location>
        <begin position="925"/>
        <end position="940"/>
    </location>
</feature>
<feature type="compositionally biased region" description="Polar residues" evidence="1">
    <location>
        <begin position="1085"/>
        <end position="1104"/>
    </location>
</feature>
<feature type="compositionally biased region" description="Low complexity" evidence="1">
    <location>
        <begin position="345"/>
        <end position="359"/>
    </location>
</feature>
<evidence type="ECO:0000256" key="1">
    <source>
        <dbReference type="SAM" id="MobiDB-lite"/>
    </source>
</evidence>
<feature type="region of interest" description="Disordered" evidence="1">
    <location>
        <begin position="278"/>
        <end position="607"/>
    </location>
</feature>
<feature type="compositionally biased region" description="Basic and acidic residues" evidence="1">
    <location>
        <begin position="302"/>
        <end position="311"/>
    </location>
</feature>
<feature type="compositionally biased region" description="Low complexity" evidence="1">
    <location>
        <begin position="377"/>
        <end position="397"/>
    </location>
</feature>